<feature type="domain" description="EF-hand" evidence="7">
    <location>
        <begin position="184"/>
        <end position="219"/>
    </location>
</feature>
<proteinExistence type="predicted"/>
<keyword evidence="2" id="KW-0963">Cytoplasm</keyword>
<dbReference type="EMBL" id="JARAKH010000026">
    <property type="protein sequence ID" value="KAK8390195.1"/>
    <property type="molecule type" value="Genomic_DNA"/>
</dbReference>
<protein>
    <recommendedName>
        <fullName evidence="7">EF-hand domain-containing protein</fullName>
    </recommendedName>
</protein>
<feature type="region of interest" description="Disordered" evidence="6">
    <location>
        <begin position="1"/>
        <end position="121"/>
    </location>
</feature>
<evidence type="ECO:0000256" key="3">
    <source>
        <dbReference type="ARBA" id="ARBA00022723"/>
    </source>
</evidence>
<dbReference type="InterPro" id="IPR011992">
    <property type="entry name" value="EF-hand-dom_pair"/>
</dbReference>
<dbReference type="Gene3D" id="1.10.238.10">
    <property type="entry name" value="EF-hand"/>
    <property type="match status" value="1"/>
</dbReference>
<evidence type="ECO:0000256" key="4">
    <source>
        <dbReference type="ARBA" id="ARBA00022737"/>
    </source>
</evidence>
<dbReference type="SMART" id="SM00054">
    <property type="entry name" value="EFh"/>
    <property type="match status" value="3"/>
</dbReference>
<dbReference type="InterPro" id="IPR018247">
    <property type="entry name" value="EF_Hand_1_Ca_BS"/>
</dbReference>
<dbReference type="GO" id="GO:0005509">
    <property type="term" value="F:calcium ion binding"/>
    <property type="evidence" value="ECO:0007669"/>
    <property type="project" value="InterPro"/>
</dbReference>
<evidence type="ECO:0000256" key="1">
    <source>
        <dbReference type="ARBA" id="ARBA00004496"/>
    </source>
</evidence>
<dbReference type="PANTHER" id="PTHR46212:SF3">
    <property type="entry name" value="GH27120P"/>
    <property type="match status" value="1"/>
</dbReference>
<keyword evidence="5" id="KW-0106">Calcium</keyword>
<dbReference type="InterPro" id="IPR002048">
    <property type="entry name" value="EF_hand_dom"/>
</dbReference>
<evidence type="ECO:0000256" key="5">
    <source>
        <dbReference type="ARBA" id="ARBA00022837"/>
    </source>
</evidence>
<feature type="compositionally biased region" description="Gly residues" evidence="6">
    <location>
        <begin position="34"/>
        <end position="44"/>
    </location>
</feature>
<keyword evidence="4" id="KW-0677">Repeat</keyword>
<dbReference type="PROSITE" id="PS50222">
    <property type="entry name" value="EF_HAND_2"/>
    <property type="match status" value="2"/>
</dbReference>
<dbReference type="PROSITE" id="PS00018">
    <property type="entry name" value="EF_HAND_1"/>
    <property type="match status" value="2"/>
</dbReference>
<evidence type="ECO:0000313" key="9">
    <source>
        <dbReference type="Proteomes" id="UP001487740"/>
    </source>
</evidence>
<dbReference type="GO" id="GO:0048306">
    <property type="term" value="F:calcium-dependent protein binding"/>
    <property type="evidence" value="ECO:0007669"/>
    <property type="project" value="UniProtKB-ARBA"/>
</dbReference>
<dbReference type="GO" id="GO:0005737">
    <property type="term" value="C:cytoplasm"/>
    <property type="evidence" value="ECO:0007669"/>
    <property type="project" value="UniProtKB-SubCell"/>
</dbReference>
<sequence>MGGGGGRGEAAATQRTPSHPQPQCSLLTTMSGYPGYGAPQGGYRGQAPPQTGYPGSQVPGGYPGQQPYGYPGQQPPPGAYQQQPGGYPGQQPPPGAYGQPQPGGYQGQGYPGQAPPGMDPNIASWFRAVDQDNSGQINAKELRQALQNGNWSNFSEEACRLMISMFDSDRTGTINMQEFGQLFTFINQWTEVYRRFDRDNSGTIDEGEMNTALQQMGYRLSPQFISFLVFKFNPQSRKVTLDNFIVCNIQLRNLTEAFKSRDREMKGIISISYEDFVNMAFTSLM</sequence>
<accession>A0AAW0TUB6</accession>
<comment type="subcellular location">
    <subcellularLocation>
        <location evidence="1">Cytoplasm</location>
    </subcellularLocation>
</comment>
<comment type="caution">
    <text evidence="8">The sequence shown here is derived from an EMBL/GenBank/DDBJ whole genome shotgun (WGS) entry which is preliminary data.</text>
</comment>
<evidence type="ECO:0000256" key="2">
    <source>
        <dbReference type="ARBA" id="ARBA00022490"/>
    </source>
</evidence>
<feature type="domain" description="EF-hand" evidence="7">
    <location>
        <begin position="117"/>
        <end position="152"/>
    </location>
</feature>
<keyword evidence="3" id="KW-0479">Metal-binding</keyword>
<dbReference type="InterPro" id="IPR051426">
    <property type="entry name" value="Peflin/Sorcin_CaBP"/>
</dbReference>
<feature type="compositionally biased region" description="Polar residues" evidence="6">
    <location>
        <begin position="13"/>
        <end position="31"/>
    </location>
</feature>
<keyword evidence="9" id="KW-1185">Reference proteome</keyword>
<organism evidence="8 9">
    <name type="scientific">Scylla paramamosain</name>
    <name type="common">Mud crab</name>
    <dbReference type="NCBI Taxonomy" id="85552"/>
    <lineage>
        <taxon>Eukaryota</taxon>
        <taxon>Metazoa</taxon>
        <taxon>Ecdysozoa</taxon>
        <taxon>Arthropoda</taxon>
        <taxon>Crustacea</taxon>
        <taxon>Multicrustacea</taxon>
        <taxon>Malacostraca</taxon>
        <taxon>Eumalacostraca</taxon>
        <taxon>Eucarida</taxon>
        <taxon>Decapoda</taxon>
        <taxon>Pleocyemata</taxon>
        <taxon>Brachyura</taxon>
        <taxon>Eubrachyura</taxon>
        <taxon>Portunoidea</taxon>
        <taxon>Portunidae</taxon>
        <taxon>Portuninae</taxon>
        <taxon>Scylla</taxon>
    </lineage>
</organism>
<evidence type="ECO:0000259" key="7">
    <source>
        <dbReference type="PROSITE" id="PS50222"/>
    </source>
</evidence>
<dbReference type="AlphaFoldDB" id="A0AAW0TUB6"/>
<evidence type="ECO:0000256" key="6">
    <source>
        <dbReference type="SAM" id="MobiDB-lite"/>
    </source>
</evidence>
<name>A0AAW0TUB6_SCYPA</name>
<dbReference type="PANTHER" id="PTHR46212">
    <property type="entry name" value="PEFLIN"/>
    <property type="match status" value="1"/>
</dbReference>
<gene>
    <name evidence="8" type="ORF">O3P69_013043</name>
</gene>
<evidence type="ECO:0000313" key="8">
    <source>
        <dbReference type="EMBL" id="KAK8390195.1"/>
    </source>
</evidence>
<dbReference type="SUPFAM" id="SSF47473">
    <property type="entry name" value="EF-hand"/>
    <property type="match status" value="1"/>
</dbReference>
<feature type="compositionally biased region" description="Low complexity" evidence="6">
    <location>
        <begin position="45"/>
        <end position="72"/>
    </location>
</feature>
<reference evidence="8 9" key="1">
    <citation type="submission" date="2023-03" db="EMBL/GenBank/DDBJ databases">
        <title>High-quality genome of Scylla paramamosain provides insights in environmental adaptation.</title>
        <authorList>
            <person name="Zhang L."/>
        </authorList>
    </citation>
    <scope>NUCLEOTIDE SEQUENCE [LARGE SCALE GENOMIC DNA]</scope>
    <source>
        <strain evidence="8">LZ_2023a</strain>
        <tissue evidence="8">Muscle</tissue>
    </source>
</reference>
<dbReference type="Proteomes" id="UP001487740">
    <property type="component" value="Unassembled WGS sequence"/>
</dbReference>
<dbReference type="Pfam" id="PF13499">
    <property type="entry name" value="EF-hand_7"/>
    <property type="match status" value="1"/>
</dbReference>
<dbReference type="CDD" id="cd16184">
    <property type="entry name" value="EFh_PEF_peflin"/>
    <property type="match status" value="1"/>
</dbReference>